<dbReference type="KEGG" id="dfi:AXF13_03920"/>
<name>A0A120KLT8_9BACT</name>
<dbReference type="Pfam" id="PF00171">
    <property type="entry name" value="Aldedh"/>
    <property type="match status" value="1"/>
</dbReference>
<dbReference type="InterPro" id="IPR015590">
    <property type="entry name" value="Aldehyde_DH_dom"/>
</dbReference>
<dbReference type="Gene3D" id="3.40.309.10">
    <property type="entry name" value="Aldehyde Dehydrogenase, Chain A, domain 2"/>
    <property type="match status" value="1"/>
</dbReference>
<proteinExistence type="predicted"/>
<dbReference type="InterPro" id="IPR016161">
    <property type="entry name" value="Ald_DH/histidinol_DH"/>
</dbReference>
<sequence>MKTVAEQMELARRAQEAVAEYTQEQIDEVCLAVGWEAYRDENIARLARMAVEETGFGNVESKILKHKRKVGGVMHDIKGAVSVGLMERDEASGISKYAKPVGVVCAILPATNPTATCGGKAVGILKGRNAVIFKASSRAFQCTAETVRMMRKGLKKVGAPEDLIQILEDSGRDGIAELMKVSDLVVATGSGAVVRAAYSSGTPAYGVGQGNAVAIVAEDADLVEAAEMICASKFFDYATSCSSENAVIAVADVYERFMEEMPAHGCHLVSGADRETLRNHMWKVNAKGKLALNPGVIAKSAQVIADGAGISIPDGTDILLVEGREPIADDKFHDEKISPVLTIYKAADFQDAYRILTELTSRVGRGHSCGIHTWRRDYIDYLGTHMKTSRVTVRQPMSAGNGGHPFNRMPSTATLGCGTWGGNITTENVHWKQFINVTWVNEPVSPWGFMDEEMWGEFWKKHGK</sequence>
<dbReference type="SUPFAM" id="SSF53720">
    <property type="entry name" value="ALDH-like"/>
    <property type="match status" value="1"/>
</dbReference>
<dbReference type="STRING" id="44742.AXF13_03920"/>
<keyword evidence="1" id="KW-0560">Oxidoreductase</keyword>
<dbReference type="Gene3D" id="3.40.605.10">
    <property type="entry name" value="Aldehyde Dehydrogenase, Chain A, domain 1"/>
    <property type="match status" value="1"/>
</dbReference>
<reference evidence="4" key="1">
    <citation type="submission" date="2016-02" db="EMBL/GenBank/DDBJ databases">
        <authorList>
            <person name="Holder M.E."/>
            <person name="Ajami N.J."/>
            <person name="Petrosino J.F."/>
        </authorList>
    </citation>
    <scope>NUCLEOTIDE SEQUENCE [LARGE SCALE GENOMIC DNA]</scope>
    <source>
        <strain evidence="4">CCUG 45958</strain>
    </source>
</reference>
<keyword evidence="4" id="KW-1185">Reference proteome</keyword>
<dbReference type="InterPro" id="IPR016163">
    <property type="entry name" value="Ald_DH_C"/>
</dbReference>
<evidence type="ECO:0000256" key="1">
    <source>
        <dbReference type="ARBA" id="ARBA00023002"/>
    </source>
</evidence>
<protein>
    <submittedName>
        <fullName evidence="3">Aldehyde dehydrogenase</fullName>
    </submittedName>
</protein>
<evidence type="ECO:0000313" key="4">
    <source>
        <dbReference type="Proteomes" id="UP000069241"/>
    </source>
</evidence>
<dbReference type="Proteomes" id="UP000069241">
    <property type="component" value="Chromosome"/>
</dbReference>
<organism evidence="3 4">
    <name type="scientific">Desulfovibrio fairfieldensis</name>
    <dbReference type="NCBI Taxonomy" id="44742"/>
    <lineage>
        <taxon>Bacteria</taxon>
        <taxon>Pseudomonadati</taxon>
        <taxon>Thermodesulfobacteriota</taxon>
        <taxon>Desulfovibrionia</taxon>
        <taxon>Desulfovibrionales</taxon>
        <taxon>Desulfovibrionaceae</taxon>
        <taxon>Desulfovibrio</taxon>
    </lineage>
</organism>
<dbReference type="RefSeq" id="WP_062251720.1">
    <property type="nucleotide sequence ID" value="NZ_CP014229.1"/>
</dbReference>
<evidence type="ECO:0000259" key="2">
    <source>
        <dbReference type="Pfam" id="PF00171"/>
    </source>
</evidence>
<dbReference type="AlphaFoldDB" id="A0A120KLT8"/>
<feature type="domain" description="Aldehyde dehydrogenase" evidence="2">
    <location>
        <begin position="3"/>
        <end position="397"/>
    </location>
</feature>
<accession>A0A120KLT8</accession>
<dbReference type="EMBL" id="CP014229">
    <property type="protein sequence ID" value="AMD89326.1"/>
    <property type="molecule type" value="Genomic_DNA"/>
</dbReference>
<dbReference type="GO" id="GO:0016620">
    <property type="term" value="F:oxidoreductase activity, acting on the aldehyde or oxo group of donors, NAD or NADP as acceptor"/>
    <property type="evidence" value="ECO:0007669"/>
    <property type="project" value="InterPro"/>
</dbReference>
<gene>
    <name evidence="3" type="ORF">AXF13_03920</name>
</gene>
<dbReference type="InterPro" id="IPR016162">
    <property type="entry name" value="Ald_DH_N"/>
</dbReference>
<dbReference type="PANTHER" id="PTHR11699">
    <property type="entry name" value="ALDEHYDE DEHYDROGENASE-RELATED"/>
    <property type="match status" value="1"/>
</dbReference>
<evidence type="ECO:0000313" key="3">
    <source>
        <dbReference type="EMBL" id="AMD89326.1"/>
    </source>
</evidence>